<dbReference type="EMBL" id="BAAFGK010000005">
    <property type="protein sequence ID" value="GAB0058898.1"/>
    <property type="molecule type" value="Genomic_DNA"/>
</dbReference>
<evidence type="ECO:0000313" key="3">
    <source>
        <dbReference type="Proteomes" id="UP001628193"/>
    </source>
</evidence>
<sequence length="41" mass="4425">MVRGVRGFSPHHVKLQGSEERKAPGGGLEAEALKVCFFVLS</sequence>
<reference evidence="2 3" key="2">
    <citation type="submission" date="2024-09" db="EMBL/GenBank/DDBJ databases">
        <title>Draft genome sequence of Candidatus Magnetaquicoccaceae bacterium FCR-1.</title>
        <authorList>
            <person name="Shimoshige H."/>
            <person name="Shimamura S."/>
            <person name="Taoka A."/>
            <person name="Kobayashi H."/>
            <person name="Maekawa T."/>
        </authorList>
    </citation>
    <scope>NUCLEOTIDE SEQUENCE [LARGE SCALE GENOMIC DNA]</scope>
    <source>
        <strain evidence="2 3">FCR-1</strain>
    </source>
</reference>
<feature type="region of interest" description="Disordered" evidence="1">
    <location>
        <begin position="1"/>
        <end position="24"/>
    </location>
</feature>
<organism evidence="2 3">
    <name type="scientific">Candidatus Magnetaquiglobus chichijimensis</name>
    <dbReference type="NCBI Taxonomy" id="3141448"/>
    <lineage>
        <taxon>Bacteria</taxon>
        <taxon>Pseudomonadati</taxon>
        <taxon>Pseudomonadota</taxon>
        <taxon>Magnetococcia</taxon>
        <taxon>Magnetococcales</taxon>
        <taxon>Candidatus Magnetaquicoccaceae</taxon>
        <taxon>Candidatus Magnetaquiglobus</taxon>
    </lineage>
</organism>
<protein>
    <submittedName>
        <fullName evidence="2">Uncharacterized protein</fullName>
    </submittedName>
</protein>
<reference evidence="2 3" key="1">
    <citation type="submission" date="2024-05" db="EMBL/GenBank/DDBJ databases">
        <authorList>
            <consortium name="Candidatus Magnetaquicoccaceae bacterium FCR-1 genome sequencing consortium"/>
            <person name="Shimoshige H."/>
            <person name="Shimamura S."/>
            <person name="Taoka A."/>
            <person name="Kobayashi H."/>
            <person name="Maekawa T."/>
        </authorList>
    </citation>
    <scope>NUCLEOTIDE SEQUENCE [LARGE SCALE GENOMIC DNA]</scope>
    <source>
        <strain evidence="2 3">FCR-1</strain>
    </source>
</reference>
<comment type="caution">
    <text evidence="2">The sequence shown here is derived from an EMBL/GenBank/DDBJ whole genome shotgun (WGS) entry which is preliminary data.</text>
</comment>
<dbReference type="Proteomes" id="UP001628193">
    <property type="component" value="Unassembled WGS sequence"/>
</dbReference>
<gene>
    <name evidence="2" type="ORF">SIID45300_03257</name>
</gene>
<accession>A0ABQ0CDE9</accession>
<name>A0ABQ0CDE9_9PROT</name>
<keyword evidence="3" id="KW-1185">Reference proteome</keyword>
<evidence type="ECO:0000313" key="2">
    <source>
        <dbReference type="EMBL" id="GAB0058898.1"/>
    </source>
</evidence>
<proteinExistence type="predicted"/>
<evidence type="ECO:0000256" key="1">
    <source>
        <dbReference type="SAM" id="MobiDB-lite"/>
    </source>
</evidence>